<evidence type="ECO:0000256" key="1">
    <source>
        <dbReference type="SAM" id="MobiDB-lite"/>
    </source>
</evidence>
<dbReference type="EMBL" id="DACSEI010000026">
    <property type="protein sequence ID" value="HAT1597069.1"/>
    <property type="molecule type" value="Genomic_DNA"/>
</dbReference>
<proteinExistence type="predicted"/>
<reference evidence="2" key="2">
    <citation type="submission" date="2020-11" db="EMBL/GenBank/DDBJ databases">
        <authorList>
            <consortium name="NCBI Pathogen Detection Project"/>
        </authorList>
    </citation>
    <scope>NUCLEOTIDE SEQUENCE</scope>
    <source>
        <strain evidence="2">D3612</strain>
    </source>
</reference>
<accession>A0AAN5R5V3</accession>
<dbReference type="Proteomes" id="UP000861567">
    <property type="component" value="Unassembled WGS sequence"/>
</dbReference>
<feature type="region of interest" description="Disordered" evidence="1">
    <location>
        <begin position="198"/>
        <end position="224"/>
    </location>
</feature>
<sequence length="224" mass="26438">MKLTESQKLRLISLNQEFKKIIKQQQQDPSSFDNYVHCLKDLERVVGCWMNFMSPYISWQIEQGNKLLDAKWNIFKQLKIKSNLGEYKKLIDEINSLFFDDELKQQMKLAFEGKPVTGFNVHIDDKEQTTRNYRGTFFEHNHLVTYKISFLDGTELTWHSLEDEKEMQKARQLFERKVPQPKKEITHELAKASIKEMEANVSTEEEENLVSNTGNDSNHRCALM</sequence>
<gene>
    <name evidence="2" type="ORF">I8Y58_002307</name>
</gene>
<organism evidence="2 3">
    <name type="scientific">Legionella pneumophila</name>
    <dbReference type="NCBI Taxonomy" id="446"/>
    <lineage>
        <taxon>Bacteria</taxon>
        <taxon>Pseudomonadati</taxon>
        <taxon>Pseudomonadota</taxon>
        <taxon>Gammaproteobacteria</taxon>
        <taxon>Legionellales</taxon>
        <taxon>Legionellaceae</taxon>
        <taxon>Legionella</taxon>
    </lineage>
</organism>
<reference evidence="2" key="1">
    <citation type="journal article" date="2018" name="Genome Biol.">
        <title>SKESA: strategic k-mer extension for scrupulous assemblies.</title>
        <authorList>
            <person name="Souvorov A."/>
            <person name="Agarwala R."/>
            <person name="Lipman D.J."/>
        </authorList>
    </citation>
    <scope>NUCLEOTIDE SEQUENCE</scope>
    <source>
        <strain evidence="2">D3612</strain>
    </source>
</reference>
<protein>
    <submittedName>
        <fullName evidence="2">Uncharacterized protein</fullName>
    </submittedName>
</protein>
<name>A0AAN5R5V3_LEGPN</name>
<dbReference type="AlphaFoldDB" id="A0AAN5R5V3"/>
<evidence type="ECO:0000313" key="3">
    <source>
        <dbReference type="Proteomes" id="UP000861567"/>
    </source>
</evidence>
<comment type="caution">
    <text evidence="2">The sequence shown here is derived from an EMBL/GenBank/DDBJ whole genome shotgun (WGS) entry which is preliminary data.</text>
</comment>
<evidence type="ECO:0000313" key="2">
    <source>
        <dbReference type="EMBL" id="HAT1597069.1"/>
    </source>
</evidence>